<dbReference type="Pfam" id="PF14223">
    <property type="entry name" value="Retrotran_gag_2"/>
    <property type="match status" value="1"/>
</dbReference>
<name>A0A2I0J9U8_PUNGR</name>
<dbReference type="Proteomes" id="UP000233551">
    <property type="component" value="Unassembled WGS sequence"/>
</dbReference>
<dbReference type="EMBL" id="PGOL01001929">
    <property type="protein sequence ID" value="PKI52456.1"/>
    <property type="molecule type" value="Genomic_DNA"/>
</dbReference>
<evidence type="ECO:0000313" key="2">
    <source>
        <dbReference type="Proteomes" id="UP000233551"/>
    </source>
</evidence>
<evidence type="ECO:0008006" key="3">
    <source>
        <dbReference type="Google" id="ProtNLM"/>
    </source>
</evidence>
<proteinExistence type="predicted"/>
<accession>A0A2I0J9U8</accession>
<gene>
    <name evidence="1" type="ORF">CRG98_027148</name>
</gene>
<reference evidence="1 2" key="1">
    <citation type="submission" date="2017-11" db="EMBL/GenBank/DDBJ databases">
        <title>De-novo sequencing of pomegranate (Punica granatum L.) genome.</title>
        <authorList>
            <person name="Akparov Z."/>
            <person name="Amiraslanov A."/>
            <person name="Hajiyeva S."/>
            <person name="Abbasov M."/>
            <person name="Kaur K."/>
            <person name="Hamwieh A."/>
            <person name="Solovyev V."/>
            <person name="Salamov A."/>
            <person name="Braich B."/>
            <person name="Kosarev P."/>
            <person name="Mahmoud A."/>
            <person name="Hajiyev E."/>
            <person name="Babayeva S."/>
            <person name="Izzatullayeva V."/>
            <person name="Mammadov A."/>
            <person name="Mammadov A."/>
            <person name="Sharifova S."/>
            <person name="Ojaghi J."/>
            <person name="Eynullazada K."/>
            <person name="Bayramov B."/>
            <person name="Abdulazimova A."/>
            <person name="Shahmuradov I."/>
        </authorList>
    </citation>
    <scope>NUCLEOTIDE SEQUENCE [LARGE SCALE GENOMIC DNA]</scope>
    <source>
        <strain evidence="2">cv. AG2017</strain>
        <tissue evidence="1">Leaf</tissue>
    </source>
</reference>
<protein>
    <recommendedName>
        <fullName evidence="3">Retrovirus-related Pol polyprotein from transposon TNT 1-94</fullName>
    </recommendedName>
</protein>
<keyword evidence="2" id="KW-1185">Reference proteome</keyword>
<comment type="caution">
    <text evidence="1">The sequence shown here is derived from an EMBL/GenBank/DDBJ whole genome shotgun (WGS) entry which is preliminary data.</text>
</comment>
<dbReference type="AlphaFoldDB" id="A0A2I0J9U8"/>
<evidence type="ECO:0000313" key="1">
    <source>
        <dbReference type="EMBL" id="PKI52456.1"/>
    </source>
</evidence>
<organism evidence="1 2">
    <name type="scientific">Punica granatum</name>
    <name type="common">Pomegranate</name>
    <dbReference type="NCBI Taxonomy" id="22663"/>
    <lineage>
        <taxon>Eukaryota</taxon>
        <taxon>Viridiplantae</taxon>
        <taxon>Streptophyta</taxon>
        <taxon>Embryophyta</taxon>
        <taxon>Tracheophyta</taxon>
        <taxon>Spermatophyta</taxon>
        <taxon>Magnoliopsida</taxon>
        <taxon>eudicotyledons</taxon>
        <taxon>Gunneridae</taxon>
        <taxon>Pentapetalae</taxon>
        <taxon>rosids</taxon>
        <taxon>malvids</taxon>
        <taxon>Myrtales</taxon>
        <taxon>Lythraceae</taxon>
        <taxon>Punica</taxon>
    </lineage>
</organism>
<sequence length="170" mass="19459">MTMRFEVEKFDGSNNFGLWRIKMRYLLVQHRLDGALDGKLRASVKDEEKSTYMAKALSAIQLSLSNKVLREMTLGTSIADHVNLFNQIVMDLQNVEVEVNDEDQALLLLCSLPKLYENLIDTMLYGRTKLTLEDVKLSLLPKEFMRKVVENQLSDSDGLFARGRGNERNS</sequence>